<evidence type="ECO:0000313" key="2">
    <source>
        <dbReference type="EMBL" id="CAK8998299.1"/>
    </source>
</evidence>
<keyword evidence="3" id="KW-1185">Reference proteome</keyword>
<evidence type="ECO:0000256" key="1">
    <source>
        <dbReference type="SAM" id="Coils"/>
    </source>
</evidence>
<dbReference type="EMBL" id="CAXAMN010002213">
    <property type="protein sequence ID" value="CAK8998299.1"/>
    <property type="molecule type" value="Genomic_DNA"/>
</dbReference>
<dbReference type="Proteomes" id="UP001642484">
    <property type="component" value="Unassembled WGS sequence"/>
</dbReference>
<reference evidence="2 3" key="1">
    <citation type="submission" date="2024-02" db="EMBL/GenBank/DDBJ databases">
        <authorList>
            <person name="Chen Y."/>
            <person name="Shah S."/>
            <person name="Dougan E. K."/>
            <person name="Thang M."/>
            <person name="Chan C."/>
        </authorList>
    </citation>
    <scope>NUCLEOTIDE SEQUENCE [LARGE SCALE GENOMIC DNA]</scope>
</reference>
<accession>A0ABP0IA67</accession>
<comment type="caution">
    <text evidence="2">The sequence shown here is derived from an EMBL/GenBank/DDBJ whole genome shotgun (WGS) entry which is preliminary data.</text>
</comment>
<evidence type="ECO:0000313" key="3">
    <source>
        <dbReference type="Proteomes" id="UP001642484"/>
    </source>
</evidence>
<organism evidence="2 3">
    <name type="scientific">Durusdinium trenchii</name>
    <dbReference type="NCBI Taxonomy" id="1381693"/>
    <lineage>
        <taxon>Eukaryota</taxon>
        <taxon>Sar</taxon>
        <taxon>Alveolata</taxon>
        <taxon>Dinophyceae</taxon>
        <taxon>Suessiales</taxon>
        <taxon>Symbiodiniaceae</taxon>
        <taxon>Durusdinium</taxon>
    </lineage>
</organism>
<gene>
    <name evidence="2" type="ORF">CCMP2556_LOCUS5195</name>
</gene>
<proteinExistence type="predicted"/>
<sequence length="236" mass="27040">MPKGFAQMLMTAFTADGPVVKPKSPWEGVTTENLFKRLHPVVQDMMTQTPSMKKEWEKTMSTAMLESKKKGISEQQELRDTLEDNLKQMNAIYDSNPSILQDFHSALYQNRSGPRLRQSAFLDDSAKGAKGPWDDVTTENLFKRLHPVVRDMMEKMPGVKNEWEKTINTALIQSKQKPVGEQQELRATMETCHANLLDVACTPVQCCDILRMPTCPRRVRLRPTCTSQGYKFCWRI</sequence>
<name>A0ABP0IA67_9DINO</name>
<feature type="coiled-coil region" evidence="1">
    <location>
        <begin position="65"/>
        <end position="92"/>
    </location>
</feature>
<keyword evidence="1" id="KW-0175">Coiled coil</keyword>
<protein>
    <submittedName>
        <fullName evidence="2">Uncharacterized protein</fullName>
    </submittedName>
</protein>